<gene>
    <name evidence="2" type="ORF">TSUD_365510</name>
</gene>
<evidence type="ECO:0000313" key="2">
    <source>
        <dbReference type="EMBL" id="GAU30845.1"/>
    </source>
</evidence>
<name>A0A2Z6N4B8_TRISU</name>
<evidence type="ECO:0000313" key="3">
    <source>
        <dbReference type="Proteomes" id="UP000242715"/>
    </source>
</evidence>
<evidence type="ECO:0000256" key="1">
    <source>
        <dbReference type="SAM" id="Coils"/>
    </source>
</evidence>
<protein>
    <submittedName>
        <fullName evidence="2">Uncharacterized protein</fullName>
    </submittedName>
</protein>
<keyword evidence="3" id="KW-1185">Reference proteome</keyword>
<dbReference type="Proteomes" id="UP000242715">
    <property type="component" value="Unassembled WGS sequence"/>
</dbReference>
<dbReference type="AlphaFoldDB" id="A0A2Z6N4B8"/>
<dbReference type="EMBL" id="DF973437">
    <property type="protein sequence ID" value="GAU30845.1"/>
    <property type="molecule type" value="Genomic_DNA"/>
</dbReference>
<reference evidence="3" key="1">
    <citation type="journal article" date="2017" name="Front. Plant Sci.">
        <title>Climate Clever Clovers: New Paradigm to Reduce the Environmental Footprint of Ruminants by Breeding Low Methanogenic Forages Utilizing Haplotype Variation.</title>
        <authorList>
            <person name="Kaur P."/>
            <person name="Appels R."/>
            <person name="Bayer P.E."/>
            <person name="Keeble-Gagnere G."/>
            <person name="Wang J."/>
            <person name="Hirakawa H."/>
            <person name="Shirasawa K."/>
            <person name="Vercoe P."/>
            <person name="Stefanova K."/>
            <person name="Durmic Z."/>
            <person name="Nichols P."/>
            <person name="Revell C."/>
            <person name="Isobe S.N."/>
            <person name="Edwards D."/>
            <person name="Erskine W."/>
        </authorList>
    </citation>
    <scope>NUCLEOTIDE SEQUENCE [LARGE SCALE GENOMIC DNA]</scope>
    <source>
        <strain evidence="3">cv. Daliak</strain>
    </source>
</reference>
<sequence length="432" mass="49398">MTDEEEDTEEVIMLSDSENSICINLSTECRNSIYDLGFGSIAKFYLRKKTEQVLHGETEYQWVKPELRIGKQVGWISLSGIPGRKLLESFDQSYKGFKTRFFKIWAVRGEPYFLLNSEDGKPLFPLYWSHDPQPIKEVDETRLPRREFCIVQFLKMLPMLSTVKILAAQNDPNAMDAYLCSMAPKMSKKKMEELLESTKKEGTSHVTANVVKDFCNKNIPEAIPLPTVSVAFAPTSKAPTNPTLWAKHLREFNEGPEDSLWNLSIDRSEIVDEHIVRRADEAKFARAGDIGICKALTSHNLRSIAMVRHLEYAIIKKDVSIETLKNKVDNLEKELAAEKENLATAYSKLKKEKNDLAAKYKAESHGWTQLKKKLEDDVADYQRGFAEQYRDGFENAISQIRIIAPNVDVSKVDKYKVVRDGMIVDEEEDEET</sequence>
<organism evidence="2 3">
    <name type="scientific">Trifolium subterraneum</name>
    <name type="common">Subterranean clover</name>
    <dbReference type="NCBI Taxonomy" id="3900"/>
    <lineage>
        <taxon>Eukaryota</taxon>
        <taxon>Viridiplantae</taxon>
        <taxon>Streptophyta</taxon>
        <taxon>Embryophyta</taxon>
        <taxon>Tracheophyta</taxon>
        <taxon>Spermatophyta</taxon>
        <taxon>Magnoliopsida</taxon>
        <taxon>eudicotyledons</taxon>
        <taxon>Gunneridae</taxon>
        <taxon>Pentapetalae</taxon>
        <taxon>rosids</taxon>
        <taxon>fabids</taxon>
        <taxon>Fabales</taxon>
        <taxon>Fabaceae</taxon>
        <taxon>Papilionoideae</taxon>
        <taxon>50 kb inversion clade</taxon>
        <taxon>NPAAA clade</taxon>
        <taxon>Hologalegina</taxon>
        <taxon>IRL clade</taxon>
        <taxon>Trifolieae</taxon>
        <taxon>Trifolium</taxon>
    </lineage>
</organism>
<proteinExistence type="predicted"/>
<dbReference type="OrthoDB" id="1436878at2759"/>
<keyword evidence="1" id="KW-0175">Coiled coil</keyword>
<accession>A0A2Z6N4B8</accession>
<feature type="coiled-coil region" evidence="1">
    <location>
        <begin position="314"/>
        <end position="359"/>
    </location>
</feature>